<dbReference type="Proteomes" id="UP000199361">
    <property type="component" value="Unassembled WGS sequence"/>
</dbReference>
<keyword evidence="1" id="KW-0812">Transmembrane</keyword>
<dbReference type="AlphaFoldDB" id="A0A1I0FDX1"/>
<dbReference type="GO" id="GO:0005886">
    <property type="term" value="C:plasma membrane"/>
    <property type="evidence" value="ECO:0007669"/>
    <property type="project" value="TreeGrafter"/>
</dbReference>
<evidence type="ECO:0000256" key="1">
    <source>
        <dbReference type="SAM" id="Phobius"/>
    </source>
</evidence>
<protein>
    <submittedName>
        <fullName evidence="4">NTF2-like N-terminal transpeptidase domain-containing protein</fullName>
    </submittedName>
</protein>
<dbReference type="Pfam" id="PF05223">
    <property type="entry name" value="MecA_N"/>
    <property type="match status" value="1"/>
</dbReference>
<dbReference type="InterPro" id="IPR012338">
    <property type="entry name" value="Beta-lactam/transpept-like"/>
</dbReference>
<dbReference type="InterPro" id="IPR001460">
    <property type="entry name" value="PCN-bd_Tpept"/>
</dbReference>
<feature type="domain" description="NTF2-like N-terminal transpeptidase" evidence="3">
    <location>
        <begin position="51"/>
        <end position="161"/>
    </location>
</feature>
<keyword evidence="1" id="KW-0472">Membrane</keyword>
<dbReference type="SUPFAM" id="SSF56601">
    <property type="entry name" value="beta-lactamase/transpeptidase-like"/>
    <property type="match status" value="1"/>
</dbReference>
<evidence type="ECO:0000313" key="4">
    <source>
        <dbReference type="EMBL" id="SET56298.1"/>
    </source>
</evidence>
<sequence>MAPQTGAKYAYLQPEQPIRRRRRRWPWLLAVLLIPVVAAGGVIWALRTEGSAEETADRYLAAWSDQDHAAMRELVADPPADFETRLQRFRTDLKITQATFRRSVSTGPFAYNGPDDEGYLSFNAKLSGGRDWDYDGRLRMVERGGAWKVAWTPAALHPLLTSPDHSLRVKTEKIDPPQVLAADGTSISTPDAPGSVQQLVEGVKQTYPDRFKPLDRARIDLYQGNQLVRNVVPAGGVRPVKTTLDLAVHRAGAAALEDVTQPASLVALRASTGEILAVVNKPGGFNRALLGAYPPGSTFKVVTASALVADGVKPGQRVTCPAEKNIGGFPFHNAGFEDFGTLTFREAFAHSCNTTFGEMSVASLGGGRLAEVARSFGFGTPITPGVPAVRAEFPDPKDDTDLASASIGQGRVLASPLNMASVAAAIASGAWIPPRLVLEEHPSSLDRAPRPLEPAVVAALRSLMPAVVTDGTAQAVHFPAGTAGKTGTAEYGSGEEPPAHSWFIGYKGDVAFAVIAEGGGAGSAVAAPAAARFLRALG</sequence>
<gene>
    <name evidence="4" type="ORF">SAMN05421811_103428</name>
</gene>
<reference evidence="4 5" key="1">
    <citation type="submission" date="2016-10" db="EMBL/GenBank/DDBJ databases">
        <authorList>
            <person name="de Groot N.N."/>
        </authorList>
    </citation>
    <scope>NUCLEOTIDE SEQUENCE [LARGE SCALE GENOMIC DNA]</scope>
    <source>
        <strain evidence="4 5">CGMCC 4.5598</strain>
    </source>
</reference>
<evidence type="ECO:0000313" key="5">
    <source>
        <dbReference type="Proteomes" id="UP000199361"/>
    </source>
</evidence>
<dbReference type="STRING" id="568860.SAMN05421811_103428"/>
<dbReference type="InterPro" id="IPR050515">
    <property type="entry name" value="Beta-lactam/transpept"/>
</dbReference>
<dbReference type="GO" id="GO:0008658">
    <property type="term" value="F:penicillin binding"/>
    <property type="evidence" value="ECO:0007669"/>
    <property type="project" value="InterPro"/>
</dbReference>
<organism evidence="4 5">
    <name type="scientific">Nonomuraea wenchangensis</name>
    <dbReference type="NCBI Taxonomy" id="568860"/>
    <lineage>
        <taxon>Bacteria</taxon>
        <taxon>Bacillati</taxon>
        <taxon>Actinomycetota</taxon>
        <taxon>Actinomycetes</taxon>
        <taxon>Streptosporangiales</taxon>
        <taxon>Streptosporangiaceae</taxon>
        <taxon>Nonomuraea</taxon>
    </lineage>
</organism>
<dbReference type="GO" id="GO:0071555">
    <property type="term" value="P:cell wall organization"/>
    <property type="evidence" value="ECO:0007669"/>
    <property type="project" value="TreeGrafter"/>
</dbReference>
<evidence type="ECO:0000259" key="3">
    <source>
        <dbReference type="Pfam" id="PF05223"/>
    </source>
</evidence>
<dbReference type="GO" id="GO:0046677">
    <property type="term" value="P:response to antibiotic"/>
    <property type="evidence" value="ECO:0007669"/>
    <property type="project" value="InterPro"/>
</dbReference>
<keyword evidence="5" id="KW-1185">Reference proteome</keyword>
<dbReference type="Gene3D" id="3.40.710.10">
    <property type="entry name" value="DD-peptidase/beta-lactamase superfamily"/>
    <property type="match status" value="1"/>
</dbReference>
<dbReference type="PANTHER" id="PTHR30627:SF24">
    <property type="entry name" value="PENICILLIN-BINDING PROTEIN 4B"/>
    <property type="match status" value="1"/>
</dbReference>
<name>A0A1I0FDX1_9ACTN</name>
<dbReference type="RefSeq" id="WP_245774713.1">
    <property type="nucleotide sequence ID" value="NZ_FOHX01000003.1"/>
</dbReference>
<feature type="transmembrane region" description="Helical" evidence="1">
    <location>
        <begin position="27"/>
        <end position="46"/>
    </location>
</feature>
<feature type="domain" description="Penicillin-binding protein transpeptidase" evidence="2">
    <location>
        <begin position="264"/>
        <end position="534"/>
    </location>
</feature>
<evidence type="ECO:0000259" key="2">
    <source>
        <dbReference type="Pfam" id="PF00905"/>
    </source>
</evidence>
<dbReference type="GO" id="GO:0071972">
    <property type="term" value="F:peptidoglycan L,D-transpeptidase activity"/>
    <property type="evidence" value="ECO:0007669"/>
    <property type="project" value="TreeGrafter"/>
</dbReference>
<dbReference type="Pfam" id="PF00905">
    <property type="entry name" value="Transpeptidase"/>
    <property type="match status" value="1"/>
</dbReference>
<keyword evidence="1" id="KW-1133">Transmembrane helix</keyword>
<dbReference type="PANTHER" id="PTHR30627">
    <property type="entry name" value="PEPTIDOGLYCAN D,D-TRANSPEPTIDASE"/>
    <property type="match status" value="1"/>
</dbReference>
<dbReference type="InterPro" id="IPR007887">
    <property type="entry name" value="MecA_N"/>
</dbReference>
<proteinExistence type="predicted"/>
<accession>A0A1I0FDX1</accession>
<dbReference type="EMBL" id="FOHX01000003">
    <property type="protein sequence ID" value="SET56298.1"/>
    <property type="molecule type" value="Genomic_DNA"/>
</dbReference>